<keyword evidence="3" id="KW-1185">Reference proteome</keyword>
<dbReference type="SUPFAM" id="SSF51011">
    <property type="entry name" value="Glycosyl hydrolase domain"/>
    <property type="match status" value="1"/>
</dbReference>
<dbReference type="InterPro" id="IPR013780">
    <property type="entry name" value="Glyco_hydro_b"/>
</dbReference>
<sequence>MRTGSFRFVHAKENDQVIAYERANADECWIFVLNGSESKRTVCLQICEGEWQSVSIDDKSDSGEMLAGNHKGLQVEVEGLGWRILKLEQ</sequence>
<dbReference type="Pfam" id="PF02806">
    <property type="entry name" value="Alpha-amylase_C"/>
    <property type="match status" value="1"/>
</dbReference>
<evidence type="ECO:0000259" key="1">
    <source>
        <dbReference type="Pfam" id="PF02806"/>
    </source>
</evidence>
<proteinExistence type="predicted"/>
<organism evidence="2 3">
    <name type="scientific">Paenibacillus profundus</name>
    <dbReference type="NCBI Taxonomy" id="1173085"/>
    <lineage>
        <taxon>Bacteria</taxon>
        <taxon>Bacillati</taxon>
        <taxon>Bacillota</taxon>
        <taxon>Bacilli</taxon>
        <taxon>Bacillales</taxon>
        <taxon>Paenibacillaceae</taxon>
        <taxon>Paenibacillus</taxon>
    </lineage>
</organism>
<dbReference type="RefSeq" id="WP_233696395.1">
    <property type="nucleotide sequence ID" value="NZ_JAJNBZ010000004.1"/>
</dbReference>
<feature type="domain" description="Alpha-amylase/branching enzyme C-terminal all beta" evidence="1">
    <location>
        <begin position="11"/>
        <end position="79"/>
    </location>
</feature>
<protein>
    <submittedName>
        <fullName evidence="2">Alpha-glucosidase C-terminal domain-containing protein</fullName>
    </submittedName>
</protein>
<dbReference type="Proteomes" id="UP001199916">
    <property type="component" value="Unassembled WGS sequence"/>
</dbReference>
<dbReference type="EMBL" id="JAJNBZ010000004">
    <property type="protein sequence ID" value="MCE5169400.1"/>
    <property type="molecule type" value="Genomic_DNA"/>
</dbReference>
<dbReference type="InterPro" id="IPR006048">
    <property type="entry name" value="A-amylase/branching_C"/>
</dbReference>
<evidence type="ECO:0000313" key="2">
    <source>
        <dbReference type="EMBL" id="MCE5169400.1"/>
    </source>
</evidence>
<reference evidence="2 3" key="1">
    <citation type="submission" date="2021-11" db="EMBL/GenBank/DDBJ databases">
        <title>Draft genome sequence of Paenibacillus profundus YoMME, a new Gram-positive bacteria with exoelectrogenic properties.</title>
        <authorList>
            <person name="Hubenova Y."/>
            <person name="Hubenova E."/>
            <person name="Manasiev Y."/>
            <person name="Peykov S."/>
            <person name="Mitov M."/>
        </authorList>
    </citation>
    <scope>NUCLEOTIDE SEQUENCE [LARGE SCALE GENOMIC DNA]</scope>
    <source>
        <strain evidence="2 3">YoMME</strain>
    </source>
</reference>
<evidence type="ECO:0000313" key="3">
    <source>
        <dbReference type="Proteomes" id="UP001199916"/>
    </source>
</evidence>
<dbReference type="Gene3D" id="2.60.40.1180">
    <property type="entry name" value="Golgi alpha-mannosidase II"/>
    <property type="match status" value="1"/>
</dbReference>
<gene>
    <name evidence="2" type="ORF">LQV63_08750</name>
</gene>
<comment type="caution">
    <text evidence="2">The sequence shown here is derived from an EMBL/GenBank/DDBJ whole genome shotgun (WGS) entry which is preliminary data.</text>
</comment>
<name>A0ABS8YBL9_9BACL</name>
<accession>A0ABS8YBL9</accession>